<dbReference type="EMBL" id="CH474217">
    <property type="protein sequence ID" value="EDL82724.1"/>
    <property type="molecule type" value="Genomic_DNA"/>
</dbReference>
<organism evidence="1 2">
    <name type="scientific">Rattus norvegicus</name>
    <name type="common">Rat</name>
    <dbReference type="NCBI Taxonomy" id="10116"/>
    <lineage>
        <taxon>Eukaryota</taxon>
        <taxon>Metazoa</taxon>
        <taxon>Chordata</taxon>
        <taxon>Craniata</taxon>
        <taxon>Vertebrata</taxon>
        <taxon>Euteleostomi</taxon>
        <taxon>Mammalia</taxon>
        <taxon>Eutheria</taxon>
        <taxon>Euarchontoglires</taxon>
        <taxon>Glires</taxon>
        <taxon>Rodentia</taxon>
        <taxon>Myomorpha</taxon>
        <taxon>Muroidea</taxon>
        <taxon>Muridae</taxon>
        <taxon>Murinae</taxon>
        <taxon>Rattus</taxon>
    </lineage>
</organism>
<dbReference type="AlphaFoldDB" id="A6KUP9"/>
<protein>
    <submittedName>
        <fullName evidence="1">RCG53378</fullName>
    </submittedName>
</protein>
<accession>A6KUP9</accession>
<dbReference type="Proteomes" id="UP000234681">
    <property type="component" value="Unassembled WGS sequence"/>
</dbReference>
<evidence type="ECO:0000313" key="2">
    <source>
        <dbReference type="Proteomes" id="UP000234681"/>
    </source>
</evidence>
<evidence type="ECO:0000313" key="1">
    <source>
        <dbReference type="EMBL" id="EDL82724.1"/>
    </source>
</evidence>
<gene>
    <name evidence="1" type="ORF">rCG_53378</name>
</gene>
<sequence>MSTSILVSMNLDLCRPSEHCSVFMFLTDQAKISCTSLDCSEEMHYYCS</sequence>
<reference evidence="2" key="1">
    <citation type="submission" date="2005-06" db="EMBL/GenBank/DDBJ databases">
        <authorList>
            <person name="Mural R.J."/>
            <person name="Li P.W."/>
            <person name="Adams M.D."/>
            <person name="Amanatides P.G."/>
            <person name="Baden-Tillson H."/>
            <person name="Barnstead M."/>
            <person name="Chin S.H."/>
            <person name="Dew I."/>
            <person name="Evans C.A."/>
            <person name="Ferriera S."/>
            <person name="Flanigan M."/>
            <person name="Fosler C."/>
            <person name="Glodek A."/>
            <person name="Gu Z."/>
            <person name="Holt R.A."/>
            <person name="Jennings D."/>
            <person name="Kraft C.L."/>
            <person name="Lu F."/>
            <person name="Nguyen T."/>
            <person name="Nusskern D.R."/>
            <person name="Pfannkoch C.M."/>
            <person name="Sitter C."/>
            <person name="Sutton G.G."/>
            <person name="Venter J.C."/>
            <person name="Wang Z."/>
            <person name="Woodage T."/>
            <person name="Zheng X.H."/>
            <person name="Zhong F."/>
        </authorList>
    </citation>
    <scope>NUCLEOTIDE SEQUENCE [LARGE SCALE GENOMIC DNA]</scope>
    <source>
        <strain>BN</strain>
        <strain evidence="2">Sprague-Dawley</strain>
    </source>
</reference>
<name>A6KUP9_RAT</name>
<proteinExistence type="predicted"/>